<evidence type="ECO:0000313" key="1">
    <source>
        <dbReference type="EMBL" id="MDR6377617.1"/>
    </source>
</evidence>
<sequence>MSGVRLARTKGLRLCIGDMRGMAQERGGLCLSTELPGLRSSFWILRTRHDVNESTTCFA</sequence>
<organism evidence="1 2">
    <name type="scientific">Paraburkholderia caledonica</name>
    <dbReference type="NCBI Taxonomy" id="134536"/>
    <lineage>
        <taxon>Bacteria</taxon>
        <taxon>Pseudomonadati</taxon>
        <taxon>Pseudomonadota</taxon>
        <taxon>Betaproteobacteria</taxon>
        <taxon>Burkholderiales</taxon>
        <taxon>Burkholderiaceae</taxon>
        <taxon>Paraburkholderia</taxon>
    </lineage>
</organism>
<keyword evidence="2" id="KW-1185">Reference proteome</keyword>
<proteinExistence type="predicted"/>
<comment type="caution">
    <text evidence="1">The sequence shown here is derived from an EMBL/GenBank/DDBJ whole genome shotgun (WGS) entry which is preliminary data.</text>
</comment>
<protein>
    <submittedName>
        <fullName evidence="1">Uncharacterized protein</fullName>
    </submittedName>
</protein>
<dbReference type="EMBL" id="JAVDQN010000003">
    <property type="protein sequence ID" value="MDR6377617.1"/>
    <property type="molecule type" value="Genomic_DNA"/>
</dbReference>
<name>A0ABU1L386_9BURK</name>
<gene>
    <name evidence="1" type="ORF">J2776_004317</name>
</gene>
<evidence type="ECO:0000313" key="2">
    <source>
        <dbReference type="Proteomes" id="UP001185254"/>
    </source>
</evidence>
<reference evidence="1 2" key="1">
    <citation type="submission" date="2023-07" db="EMBL/GenBank/DDBJ databases">
        <title>Sorghum-associated microbial communities from plants grown in Nebraska, USA.</title>
        <authorList>
            <person name="Schachtman D."/>
        </authorList>
    </citation>
    <scope>NUCLEOTIDE SEQUENCE [LARGE SCALE GENOMIC DNA]</scope>
    <source>
        <strain evidence="1 2">DS1039</strain>
    </source>
</reference>
<dbReference type="Proteomes" id="UP001185254">
    <property type="component" value="Unassembled WGS sequence"/>
</dbReference>
<accession>A0ABU1L386</accession>